<dbReference type="RefSeq" id="WP_116555540.1">
    <property type="nucleotide sequence ID" value="NZ_QCZG01000033.1"/>
</dbReference>
<organism evidence="1 2">
    <name type="scientific">Pueribacillus theae</name>
    <dbReference type="NCBI Taxonomy" id="2171751"/>
    <lineage>
        <taxon>Bacteria</taxon>
        <taxon>Bacillati</taxon>
        <taxon>Bacillota</taxon>
        <taxon>Bacilli</taxon>
        <taxon>Bacillales</taxon>
        <taxon>Bacillaceae</taxon>
        <taxon>Pueribacillus</taxon>
    </lineage>
</organism>
<dbReference type="InterPro" id="IPR018691">
    <property type="entry name" value="DUF2188"/>
</dbReference>
<gene>
    <name evidence="1" type="ORF">DCC39_14095</name>
</gene>
<evidence type="ECO:0008006" key="3">
    <source>
        <dbReference type="Google" id="ProtNLM"/>
    </source>
</evidence>
<dbReference type="Proteomes" id="UP000245998">
    <property type="component" value="Unassembled WGS sequence"/>
</dbReference>
<comment type="caution">
    <text evidence="1">The sequence shown here is derived from an EMBL/GenBank/DDBJ whole genome shotgun (WGS) entry which is preliminary data.</text>
</comment>
<protein>
    <recommendedName>
        <fullName evidence="3">DUF2188 domain-containing protein</fullName>
    </recommendedName>
</protein>
<accession>A0A2U1JVN8</accession>
<dbReference type="Pfam" id="PF09954">
    <property type="entry name" value="DUF2188"/>
    <property type="match status" value="1"/>
</dbReference>
<evidence type="ECO:0000313" key="2">
    <source>
        <dbReference type="Proteomes" id="UP000245998"/>
    </source>
</evidence>
<sequence>MVWDMDDYPASMKNLEKPVRKKAIEIANAMLDEGYEEGRAIPIAIDQAKKWVEHHGKDEIKEFMKNEDVTKRSNNKDNAHSELLDHDECVIPHPDGWAVQVKGGKKPSKVFKYKKDAISRAKEIAQNKGVNVIIYKNDGNVQKTYSYKD</sequence>
<dbReference type="OrthoDB" id="8858565at2"/>
<name>A0A2U1JVN8_9BACI</name>
<proteinExistence type="predicted"/>
<evidence type="ECO:0000313" key="1">
    <source>
        <dbReference type="EMBL" id="PWA08888.1"/>
    </source>
</evidence>
<dbReference type="AlphaFoldDB" id="A0A2U1JVN8"/>
<reference evidence="1 2" key="1">
    <citation type="submission" date="2018-04" db="EMBL/GenBank/DDBJ databases">
        <title>Camelliibacillus theae gen. nov., sp. nov., isolated from Pu'er tea.</title>
        <authorList>
            <person name="Niu L."/>
        </authorList>
    </citation>
    <scope>NUCLEOTIDE SEQUENCE [LARGE SCALE GENOMIC DNA]</scope>
    <source>
        <strain evidence="1 2">T8</strain>
    </source>
</reference>
<dbReference type="EMBL" id="QCZG01000033">
    <property type="protein sequence ID" value="PWA08888.1"/>
    <property type="molecule type" value="Genomic_DNA"/>
</dbReference>
<keyword evidence="2" id="KW-1185">Reference proteome</keyword>